<feature type="transmembrane region" description="Helical" evidence="7">
    <location>
        <begin position="285"/>
        <end position="304"/>
    </location>
</feature>
<dbReference type="PANTHER" id="PTHR34856:SF2">
    <property type="entry name" value="PROTEIN NRFD"/>
    <property type="match status" value="1"/>
</dbReference>
<dbReference type="RefSeq" id="WP_310321989.1">
    <property type="nucleotide sequence ID" value="NZ_JAVDWU010000015.1"/>
</dbReference>
<evidence type="ECO:0000256" key="3">
    <source>
        <dbReference type="ARBA" id="ARBA00022475"/>
    </source>
</evidence>
<dbReference type="InterPro" id="IPR052049">
    <property type="entry name" value="Electron_transfer_protein"/>
</dbReference>
<keyword evidence="4 7" id="KW-0812">Transmembrane</keyword>
<keyword evidence="9" id="KW-1185">Reference proteome</keyword>
<feature type="transmembrane region" description="Helical" evidence="7">
    <location>
        <begin position="167"/>
        <end position="187"/>
    </location>
</feature>
<dbReference type="PANTHER" id="PTHR34856">
    <property type="entry name" value="PROTEIN NRFD"/>
    <property type="match status" value="1"/>
</dbReference>
<feature type="transmembrane region" description="Helical" evidence="7">
    <location>
        <begin position="132"/>
        <end position="155"/>
    </location>
</feature>
<feature type="transmembrane region" description="Helical" evidence="7">
    <location>
        <begin position="58"/>
        <end position="81"/>
    </location>
</feature>
<evidence type="ECO:0000256" key="7">
    <source>
        <dbReference type="SAM" id="Phobius"/>
    </source>
</evidence>
<keyword evidence="5 7" id="KW-1133">Transmembrane helix</keyword>
<dbReference type="Pfam" id="PF03916">
    <property type="entry name" value="NrfD"/>
    <property type="match status" value="1"/>
</dbReference>
<protein>
    <submittedName>
        <fullName evidence="8">Molybdopterin-containing oxidoreductase family membrane subunit</fullName>
    </submittedName>
</protein>
<feature type="transmembrane region" description="Helical" evidence="7">
    <location>
        <begin position="356"/>
        <end position="373"/>
    </location>
</feature>
<dbReference type="Proteomes" id="UP001265700">
    <property type="component" value="Unassembled WGS sequence"/>
</dbReference>
<sequence length="385" mass="41641">MNTLAQPRPSSGSPMGLLLILAVVGLVVAGGFVLSQLLTVGHTAYNSDSRGIFWGLPIVTYDFFLLSSTGLAMLASAWTVFRLPAFEPIARRATLLAMAALAGGVAALFMELGAPMKALLLIPFSGTFSAPLFWKVWGVIFYSVGLAWLLLTWLWPRAVLPSKAAAVLTFVAAVYITFVAGGVYGWMSMRPFWFGGEMSLAFMVEAFLGAVTFVIIFTHLAAGFNTQRIPERTRMLFTGPLGGLFAVLMIAHAFFVVSRLIAGLYSNAEGMQVWHYLWSRPTFQAELWIGLGLPIVLTVLPGLRRSLSLQLLAAVVALVALFTARYDFVIGGQMVALFKGSWAHGLLSYTPSLTEWAVLATAVFLANVVYALGERQLALDGQEGL</sequence>
<comment type="similarity">
    <text evidence="2">Belongs to the NrfD family.</text>
</comment>
<dbReference type="EMBL" id="JAVDWU010000015">
    <property type="protein sequence ID" value="MDR7152861.1"/>
    <property type="molecule type" value="Genomic_DNA"/>
</dbReference>
<evidence type="ECO:0000256" key="1">
    <source>
        <dbReference type="ARBA" id="ARBA00004651"/>
    </source>
</evidence>
<evidence type="ECO:0000256" key="6">
    <source>
        <dbReference type="ARBA" id="ARBA00023136"/>
    </source>
</evidence>
<evidence type="ECO:0000313" key="8">
    <source>
        <dbReference type="EMBL" id="MDR7152861.1"/>
    </source>
</evidence>
<evidence type="ECO:0000256" key="2">
    <source>
        <dbReference type="ARBA" id="ARBA00008929"/>
    </source>
</evidence>
<reference evidence="8 9" key="1">
    <citation type="submission" date="2023-07" db="EMBL/GenBank/DDBJ databases">
        <title>Sorghum-associated microbial communities from plants grown in Nebraska, USA.</title>
        <authorList>
            <person name="Schachtman D."/>
        </authorList>
    </citation>
    <scope>NUCLEOTIDE SEQUENCE [LARGE SCALE GENOMIC DNA]</scope>
    <source>
        <strain evidence="8 9">4249</strain>
    </source>
</reference>
<feature type="transmembrane region" description="Helical" evidence="7">
    <location>
        <begin position="16"/>
        <end position="38"/>
    </location>
</feature>
<gene>
    <name evidence="8" type="ORF">J2W49_004839</name>
</gene>
<name>A0ABU1WU62_9BURK</name>
<feature type="transmembrane region" description="Helical" evidence="7">
    <location>
        <begin position="243"/>
        <end position="265"/>
    </location>
</feature>
<keyword evidence="3" id="KW-1003">Cell membrane</keyword>
<evidence type="ECO:0000256" key="5">
    <source>
        <dbReference type="ARBA" id="ARBA00022989"/>
    </source>
</evidence>
<feature type="transmembrane region" description="Helical" evidence="7">
    <location>
        <begin position="311"/>
        <end position="336"/>
    </location>
</feature>
<evidence type="ECO:0000256" key="4">
    <source>
        <dbReference type="ARBA" id="ARBA00022692"/>
    </source>
</evidence>
<keyword evidence="6 7" id="KW-0472">Membrane</keyword>
<accession>A0ABU1WU62</accession>
<feature type="transmembrane region" description="Helical" evidence="7">
    <location>
        <begin position="93"/>
        <end position="112"/>
    </location>
</feature>
<dbReference type="InterPro" id="IPR005614">
    <property type="entry name" value="NrfD-like"/>
</dbReference>
<comment type="caution">
    <text evidence="8">The sequence shown here is derived from an EMBL/GenBank/DDBJ whole genome shotgun (WGS) entry which is preliminary data.</text>
</comment>
<organism evidence="8 9">
    <name type="scientific">Hydrogenophaga palleronii</name>
    <dbReference type="NCBI Taxonomy" id="65655"/>
    <lineage>
        <taxon>Bacteria</taxon>
        <taxon>Pseudomonadati</taxon>
        <taxon>Pseudomonadota</taxon>
        <taxon>Betaproteobacteria</taxon>
        <taxon>Burkholderiales</taxon>
        <taxon>Comamonadaceae</taxon>
        <taxon>Hydrogenophaga</taxon>
    </lineage>
</organism>
<proteinExistence type="inferred from homology"/>
<evidence type="ECO:0000313" key="9">
    <source>
        <dbReference type="Proteomes" id="UP001265700"/>
    </source>
</evidence>
<feature type="transmembrane region" description="Helical" evidence="7">
    <location>
        <begin position="199"/>
        <end position="222"/>
    </location>
</feature>
<comment type="subcellular location">
    <subcellularLocation>
        <location evidence="1">Cell membrane</location>
        <topology evidence="1">Multi-pass membrane protein</topology>
    </subcellularLocation>
</comment>